<evidence type="ECO:0000256" key="1">
    <source>
        <dbReference type="ARBA" id="ARBA00004371"/>
    </source>
</evidence>
<keyword evidence="3" id="KW-0732">Signal</keyword>
<evidence type="ECO:0000256" key="2">
    <source>
        <dbReference type="ARBA" id="ARBA00010758"/>
    </source>
</evidence>
<keyword evidence="5" id="KW-0325">Glycoprotein</keyword>
<protein>
    <recommendedName>
        <fullName evidence="7">palmitoyl-CoA hydrolase</fullName>
        <ecNumber evidence="7">3.1.2.2</ecNumber>
    </recommendedName>
</protein>
<dbReference type="AlphaFoldDB" id="A0A210PIN0"/>
<dbReference type="GO" id="GO:0016790">
    <property type="term" value="F:thiolester hydrolase activity"/>
    <property type="evidence" value="ECO:0007669"/>
    <property type="project" value="TreeGrafter"/>
</dbReference>
<evidence type="ECO:0000256" key="9">
    <source>
        <dbReference type="ARBA" id="ARBA00093353"/>
    </source>
</evidence>
<comment type="similarity">
    <text evidence="2">Belongs to the palmitoyl-protein thioesterase family.</text>
</comment>
<dbReference type="Proteomes" id="UP000242188">
    <property type="component" value="Unassembled WGS sequence"/>
</dbReference>
<dbReference type="SUPFAM" id="SSF53474">
    <property type="entry name" value="alpha/beta-Hydrolases"/>
    <property type="match status" value="1"/>
</dbReference>
<dbReference type="GO" id="GO:0005764">
    <property type="term" value="C:lysosome"/>
    <property type="evidence" value="ECO:0007669"/>
    <property type="project" value="UniProtKB-SubCell"/>
</dbReference>
<evidence type="ECO:0000256" key="7">
    <source>
        <dbReference type="ARBA" id="ARBA00038848"/>
    </source>
</evidence>
<reference evidence="10 11" key="1">
    <citation type="journal article" date="2017" name="Nat. Ecol. Evol.">
        <title>Scallop genome provides insights into evolution of bilaterian karyotype and development.</title>
        <authorList>
            <person name="Wang S."/>
            <person name="Zhang J."/>
            <person name="Jiao W."/>
            <person name="Li J."/>
            <person name="Xun X."/>
            <person name="Sun Y."/>
            <person name="Guo X."/>
            <person name="Huan P."/>
            <person name="Dong B."/>
            <person name="Zhang L."/>
            <person name="Hu X."/>
            <person name="Sun X."/>
            <person name="Wang J."/>
            <person name="Zhao C."/>
            <person name="Wang Y."/>
            <person name="Wang D."/>
            <person name="Huang X."/>
            <person name="Wang R."/>
            <person name="Lv J."/>
            <person name="Li Y."/>
            <person name="Zhang Z."/>
            <person name="Liu B."/>
            <person name="Lu W."/>
            <person name="Hui Y."/>
            <person name="Liang J."/>
            <person name="Zhou Z."/>
            <person name="Hou R."/>
            <person name="Li X."/>
            <person name="Liu Y."/>
            <person name="Li H."/>
            <person name="Ning X."/>
            <person name="Lin Y."/>
            <person name="Zhao L."/>
            <person name="Xing Q."/>
            <person name="Dou J."/>
            <person name="Li Y."/>
            <person name="Mao J."/>
            <person name="Guo H."/>
            <person name="Dou H."/>
            <person name="Li T."/>
            <person name="Mu C."/>
            <person name="Jiang W."/>
            <person name="Fu Q."/>
            <person name="Fu X."/>
            <person name="Miao Y."/>
            <person name="Liu J."/>
            <person name="Yu Q."/>
            <person name="Li R."/>
            <person name="Liao H."/>
            <person name="Li X."/>
            <person name="Kong Y."/>
            <person name="Jiang Z."/>
            <person name="Chourrout D."/>
            <person name="Li R."/>
            <person name="Bao Z."/>
        </authorList>
    </citation>
    <scope>NUCLEOTIDE SEQUENCE [LARGE SCALE GENOMIC DNA]</scope>
    <source>
        <strain evidence="10 11">PY_sf001</strain>
    </source>
</reference>
<dbReference type="STRING" id="6573.A0A210PIN0"/>
<comment type="caution">
    <text evidence="10">The sequence shown here is derived from an EMBL/GenBank/DDBJ whole genome shotgun (WGS) entry which is preliminary data.</text>
</comment>
<dbReference type="Gene3D" id="3.40.50.1820">
    <property type="entry name" value="alpha/beta hydrolase"/>
    <property type="match status" value="2"/>
</dbReference>
<comment type="function">
    <text evidence="9">Catalyzes the cleavage of thioester bonds from S-palmitoyl-CoA or S-palmitoyl-N-acetylcysteamine (unbranched structures) but does not have activity against palmitoylcysteine or palmitoylated proteins, branched structures or bulky head groups. Conversely, hydrolyzes both long and short chain fatty acyl-CoA substrate.</text>
</comment>
<dbReference type="EMBL" id="NEDP02076638">
    <property type="protein sequence ID" value="OWF36334.1"/>
    <property type="molecule type" value="Genomic_DNA"/>
</dbReference>
<keyword evidence="6" id="KW-0458">Lysosome</keyword>
<proteinExistence type="inferred from homology"/>
<accession>A0A210PIN0</accession>
<evidence type="ECO:0000256" key="5">
    <source>
        <dbReference type="ARBA" id="ARBA00023180"/>
    </source>
</evidence>
<evidence type="ECO:0000256" key="3">
    <source>
        <dbReference type="ARBA" id="ARBA00022729"/>
    </source>
</evidence>
<organism evidence="10 11">
    <name type="scientific">Mizuhopecten yessoensis</name>
    <name type="common">Japanese scallop</name>
    <name type="synonym">Patinopecten yessoensis</name>
    <dbReference type="NCBI Taxonomy" id="6573"/>
    <lineage>
        <taxon>Eukaryota</taxon>
        <taxon>Metazoa</taxon>
        <taxon>Spiralia</taxon>
        <taxon>Lophotrochozoa</taxon>
        <taxon>Mollusca</taxon>
        <taxon>Bivalvia</taxon>
        <taxon>Autobranchia</taxon>
        <taxon>Pteriomorphia</taxon>
        <taxon>Pectinida</taxon>
        <taxon>Pectinoidea</taxon>
        <taxon>Pectinidae</taxon>
        <taxon>Mizuhopecten</taxon>
    </lineage>
</organism>
<dbReference type="InterPro" id="IPR029058">
    <property type="entry name" value="AB_hydrolase_fold"/>
</dbReference>
<dbReference type="Pfam" id="PF02089">
    <property type="entry name" value="Palm_thioest"/>
    <property type="match status" value="1"/>
</dbReference>
<dbReference type="OrthoDB" id="155976at2759"/>
<dbReference type="EC" id="3.1.2.2" evidence="7"/>
<evidence type="ECO:0000256" key="4">
    <source>
        <dbReference type="ARBA" id="ARBA00022801"/>
    </source>
</evidence>
<dbReference type="PANTHER" id="PTHR11247:SF27">
    <property type="entry name" value="LYSOSOMAL THIOESTERASE PPT2"/>
    <property type="match status" value="1"/>
</dbReference>
<evidence type="ECO:0000256" key="6">
    <source>
        <dbReference type="ARBA" id="ARBA00023228"/>
    </source>
</evidence>
<comment type="catalytic activity">
    <reaction evidence="8">
        <text>S-hexadecanoyl-N-acetylcysteamine + H2O = N-acetylcysteamine + hexadecanoate + H(+)</text>
        <dbReference type="Rhea" id="RHEA:84099"/>
        <dbReference type="ChEBI" id="CHEBI:7896"/>
        <dbReference type="ChEBI" id="CHEBI:15377"/>
        <dbReference type="ChEBI" id="CHEBI:15378"/>
        <dbReference type="ChEBI" id="CHEBI:74410"/>
        <dbReference type="ChEBI" id="CHEBI:233601"/>
    </reaction>
</comment>
<comment type="subcellular location">
    <subcellularLocation>
        <location evidence="1">Lysosome</location>
    </subcellularLocation>
</comment>
<evidence type="ECO:0000313" key="11">
    <source>
        <dbReference type="Proteomes" id="UP000242188"/>
    </source>
</evidence>
<name>A0A210PIN0_MIZYE</name>
<evidence type="ECO:0000256" key="8">
    <source>
        <dbReference type="ARBA" id="ARBA00093223"/>
    </source>
</evidence>
<sequence length="256" mass="28729">MATQYMYKLLVYVSMYCTLVDQAESIKPIIFMHGIIAAPDEADPLRGFVEEAFPGTNVTAIDAFNHLQSVVPMWTQINTIKEMVRESLVNSPEGVNLICFSQGGLICRGLLSVLPHNVNNFISVSSPQAGQFGDPHQEALYTQYNKFLAALDNDTATPNATLYKNNFLRLKKLIMIGGPDDGVITPWQSSQFGFYDANDTVVPMKGQKFYERDSFGLKTLDTRGDIVLHTVPGVQHTHWMKNRTVFEKYIKPWLTG</sequence>
<dbReference type="PANTHER" id="PTHR11247">
    <property type="entry name" value="PALMITOYL-PROTEIN THIOESTERASE/DOLICHYLDIPHOSPHATASE 1"/>
    <property type="match status" value="1"/>
</dbReference>
<keyword evidence="11" id="KW-1185">Reference proteome</keyword>
<gene>
    <name evidence="10" type="ORF">KP79_PYT04202</name>
</gene>
<keyword evidence="4" id="KW-0378">Hydrolase</keyword>
<evidence type="ECO:0000313" key="10">
    <source>
        <dbReference type="EMBL" id="OWF36334.1"/>
    </source>
</evidence>